<dbReference type="Gene3D" id="3.40.50.1820">
    <property type="entry name" value="alpha/beta hydrolase"/>
    <property type="match status" value="1"/>
</dbReference>
<dbReference type="GO" id="GO:0016787">
    <property type="term" value="F:hydrolase activity"/>
    <property type="evidence" value="ECO:0007669"/>
    <property type="project" value="UniProtKB-KW"/>
</dbReference>
<dbReference type="PANTHER" id="PTHR11614">
    <property type="entry name" value="PHOSPHOLIPASE-RELATED"/>
    <property type="match status" value="1"/>
</dbReference>
<comment type="caution">
    <text evidence="2">The sequence shown here is derived from an EMBL/GenBank/DDBJ whole genome shotgun (WGS) entry which is preliminary data.</text>
</comment>
<name>A0A8J4ECU2_9ACTN</name>
<evidence type="ECO:0000313" key="3">
    <source>
        <dbReference type="Proteomes" id="UP000635606"/>
    </source>
</evidence>
<gene>
    <name evidence="2" type="ORF">Voc01_049630</name>
</gene>
<organism evidence="2 3">
    <name type="scientific">Virgisporangium ochraceum</name>
    <dbReference type="NCBI Taxonomy" id="65505"/>
    <lineage>
        <taxon>Bacteria</taxon>
        <taxon>Bacillati</taxon>
        <taxon>Actinomycetota</taxon>
        <taxon>Actinomycetes</taxon>
        <taxon>Micromonosporales</taxon>
        <taxon>Micromonosporaceae</taxon>
        <taxon>Virgisporangium</taxon>
    </lineage>
</organism>
<dbReference type="InterPro" id="IPR022742">
    <property type="entry name" value="Hydrolase_4"/>
</dbReference>
<dbReference type="AlphaFoldDB" id="A0A8J4ECU2"/>
<accession>A0A8J4ECU2</accession>
<dbReference type="EMBL" id="BOPH01000072">
    <property type="protein sequence ID" value="GIJ70046.1"/>
    <property type="molecule type" value="Genomic_DNA"/>
</dbReference>
<dbReference type="InterPro" id="IPR029058">
    <property type="entry name" value="AB_hydrolase_fold"/>
</dbReference>
<proteinExistence type="predicted"/>
<reference evidence="2" key="1">
    <citation type="submission" date="2021-01" db="EMBL/GenBank/DDBJ databases">
        <title>Whole genome shotgun sequence of Virgisporangium ochraceum NBRC 16418.</title>
        <authorList>
            <person name="Komaki H."/>
            <person name="Tamura T."/>
        </authorList>
    </citation>
    <scope>NUCLEOTIDE SEQUENCE</scope>
    <source>
        <strain evidence="2">NBRC 16418</strain>
    </source>
</reference>
<evidence type="ECO:0000259" key="1">
    <source>
        <dbReference type="Pfam" id="PF12146"/>
    </source>
</evidence>
<evidence type="ECO:0000313" key="2">
    <source>
        <dbReference type="EMBL" id="GIJ70046.1"/>
    </source>
</evidence>
<dbReference type="Proteomes" id="UP000635606">
    <property type="component" value="Unassembled WGS sequence"/>
</dbReference>
<keyword evidence="2" id="KW-0378">Hydrolase</keyword>
<dbReference type="Pfam" id="PF12146">
    <property type="entry name" value="Hydrolase_4"/>
    <property type="match status" value="1"/>
</dbReference>
<dbReference type="SUPFAM" id="SSF53474">
    <property type="entry name" value="alpha/beta-Hydrolases"/>
    <property type="match status" value="1"/>
</dbReference>
<sequence>MDHGGTVTYRRDVSVDVVTDVLGEPYTCRTIPLRDDDEGAVTATLVACRSERPTNAAVLYVHGFVDYFFQTHLADFFLGAGLDFYALDLRKYGRSMQPHQTPNFCTDLAEYYEELDEAVRIIRDEDGHDRLLVNGHSTGGLVSSLWAHDRRGRGKVDALFLNSPYLDVNGSAMVRKVIAPAVARLGRSRPHAALRLALPEVYGRSLHRDYDGEWEYDLGWKPLQPFPVRAGWARAIRQGHARVHNGLDIQVPVLVACSMASYKRARWSDAARAADSVLDVDQIARWTPALGRNTTLVRLEGGMHDLTLSPEPVRDRLFASVLQWMSAYFPVDPVRKTVSAVGAEAVAAVAAEAGGD</sequence>
<keyword evidence="3" id="KW-1185">Reference proteome</keyword>
<feature type="domain" description="Serine aminopeptidase S33" evidence="1">
    <location>
        <begin position="54"/>
        <end position="256"/>
    </location>
</feature>
<dbReference type="InterPro" id="IPR051044">
    <property type="entry name" value="MAG_DAG_Lipase"/>
</dbReference>
<protein>
    <submittedName>
        <fullName evidence="2">Alpha/beta hydrolase</fullName>
    </submittedName>
</protein>